<feature type="compositionally biased region" description="Basic and acidic residues" evidence="1">
    <location>
        <begin position="168"/>
        <end position="184"/>
    </location>
</feature>
<feature type="compositionally biased region" description="Basic and acidic residues" evidence="1">
    <location>
        <begin position="471"/>
        <end position="483"/>
    </location>
</feature>
<feature type="region of interest" description="Disordered" evidence="1">
    <location>
        <begin position="1"/>
        <end position="62"/>
    </location>
</feature>
<reference evidence="2 3" key="1">
    <citation type="submission" date="2019-12" db="EMBL/GenBank/DDBJ databases">
        <title>Draft genome sequence of the ascomycete Xylaria multiplex DSM 110363.</title>
        <authorList>
            <person name="Buettner E."/>
            <person name="Kellner H."/>
        </authorList>
    </citation>
    <scope>NUCLEOTIDE SEQUENCE [LARGE SCALE GENOMIC DNA]</scope>
    <source>
        <strain evidence="2 3">DSM 110363</strain>
    </source>
</reference>
<feature type="compositionally biased region" description="Basic residues" evidence="1">
    <location>
        <begin position="185"/>
        <end position="200"/>
    </location>
</feature>
<dbReference type="Proteomes" id="UP000481858">
    <property type="component" value="Unassembled WGS sequence"/>
</dbReference>
<feature type="compositionally biased region" description="Acidic residues" evidence="1">
    <location>
        <begin position="33"/>
        <end position="43"/>
    </location>
</feature>
<organism evidence="2 3">
    <name type="scientific">Xylaria multiplex</name>
    <dbReference type="NCBI Taxonomy" id="323545"/>
    <lineage>
        <taxon>Eukaryota</taxon>
        <taxon>Fungi</taxon>
        <taxon>Dikarya</taxon>
        <taxon>Ascomycota</taxon>
        <taxon>Pezizomycotina</taxon>
        <taxon>Sordariomycetes</taxon>
        <taxon>Xylariomycetidae</taxon>
        <taxon>Xylariales</taxon>
        <taxon>Xylariaceae</taxon>
        <taxon>Xylaria</taxon>
    </lineage>
</organism>
<name>A0A7C8MYL2_9PEZI</name>
<dbReference type="EMBL" id="WUBL01000170">
    <property type="protein sequence ID" value="KAF2964016.1"/>
    <property type="molecule type" value="Genomic_DNA"/>
</dbReference>
<dbReference type="InParanoid" id="A0A7C8MYL2"/>
<comment type="caution">
    <text evidence="2">The sequence shown here is derived from an EMBL/GenBank/DDBJ whole genome shotgun (WGS) entry which is preliminary data.</text>
</comment>
<proteinExistence type="predicted"/>
<protein>
    <submittedName>
        <fullName evidence="2">Uncharacterized protein</fullName>
    </submittedName>
</protein>
<sequence>MQNRSTITHAHKYRPPHVGRVTTRHDISSGKEDAEEEEEWSDDSDSRESSNPLHREAPAFNSHHYDGNFDDLQNRMSMIDTSLGVLLGLLQDIQTCHRILQVGKPSHMGSPIQLQILLHRIRDKNTILALNITNRKHHISPLPPQSYPSVYPEVESIRQELEAMKIESREKDRKIEKQRAEELRRKKRRAELQQQRRKAKRQETQKIAFEIKEQIQADIDKRLESVSEATKHRDPTADLYGILSNFLPPNPSASHYGHGYGYNAQDKYAHDISMIMRKLDSLAALEQQAPPARWFDGQGPPIRYHNHNDRLVIDDLRNQIDEMKWYMYGHGKRIGTLLPYQQPSAGQFFDGGYHLPYGPGYPTFQPPYSLAASSGSNHPAPMEPIEPSRRPRVGVHHGRRSPPNTAVFSGFEEPTESVDSRRKNYNFRRYANDDDDNGYPKGESLPSTAVADLVDGNQQVLQNTSRKVREKQRPPRKKPEVGENKNATRVVDYGNHSVAAQQADTDRGEYDVDPGHWSDTSDEEYRHQSNIYVVRPESRFRREVLQTKDRHTQPPFDQFPYGAEDSASRVLAPSPPLAADEDVEVRPRSNLSTY</sequence>
<dbReference type="AlphaFoldDB" id="A0A7C8MYL2"/>
<keyword evidence="3" id="KW-1185">Reference proteome</keyword>
<feature type="region of interest" description="Disordered" evidence="1">
    <location>
        <begin position="168"/>
        <end position="203"/>
    </location>
</feature>
<evidence type="ECO:0000313" key="3">
    <source>
        <dbReference type="Proteomes" id="UP000481858"/>
    </source>
</evidence>
<feature type="compositionally biased region" description="Basic and acidic residues" evidence="1">
    <location>
        <begin position="23"/>
        <end position="32"/>
    </location>
</feature>
<feature type="region of interest" description="Disordered" evidence="1">
    <location>
        <begin position="546"/>
        <end position="594"/>
    </location>
</feature>
<gene>
    <name evidence="2" type="ORF">GQX73_g9555</name>
</gene>
<feature type="compositionally biased region" description="Basic and acidic residues" evidence="1">
    <location>
        <begin position="44"/>
        <end position="62"/>
    </location>
</feature>
<evidence type="ECO:0000256" key="1">
    <source>
        <dbReference type="SAM" id="MobiDB-lite"/>
    </source>
</evidence>
<feature type="compositionally biased region" description="Basic residues" evidence="1">
    <location>
        <begin position="390"/>
        <end position="400"/>
    </location>
</feature>
<feature type="region of interest" description="Disordered" evidence="1">
    <location>
        <begin position="370"/>
        <end position="420"/>
    </location>
</feature>
<feature type="compositionally biased region" description="Basic and acidic residues" evidence="1">
    <location>
        <begin position="504"/>
        <end position="516"/>
    </location>
</feature>
<dbReference type="OrthoDB" id="4754809at2759"/>
<evidence type="ECO:0000313" key="2">
    <source>
        <dbReference type="EMBL" id="KAF2964016.1"/>
    </source>
</evidence>
<accession>A0A7C8MYL2</accession>
<feature type="region of interest" description="Disordered" evidence="1">
    <location>
        <begin position="462"/>
        <end position="524"/>
    </location>
</feature>